<proteinExistence type="predicted"/>
<dbReference type="EMBL" id="BRXZ01006515">
    <property type="protein sequence ID" value="GMH61843.1"/>
    <property type="molecule type" value="Genomic_DNA"/>
</dbReference>
<gene>
    <name evidence="1" type="ORF">TrRE_jg2604</name>
</gene>
<dbReference type="Proteomes" id="UP001165082">
    <property type="component" value="Unassembled WGS sequence"/>
</dbReference>
<reference evidence="1" key="1">
    <citation type="submission" date="2022-07" db="EMBL/GenBank/DDBJ databases">
        <title>Genome analysis of Parmales, a sister group of diatoms, reveals the evolutionary specialization of diatoms from phago-mixotrophs to photoautotrophs.</title>
        <authorList>
            <person name="Ban H."/>
            <person name="Sato S."/>
            <person name="Yoshikawa S."/>
            <person name="Kazumasa Y."/>
            <person name="Nakamura Y."/>
            <person name="Ichinomiya M."/>
            <person name="Saitoh K."/>
            <person name="Sato N."/>
            <person name="Blanc-Mathieu R."/>
            <person name="Endo H."/>
            <person name="Kuwata A."/>
            <person name="Ogata H."/>
        </authorList>
    </citation>
    <scope>NUCLEOTIDE SEQUENCE</scope>
</reference>
<accession>A0A9W7E4A9</accession>
<sequence>MGNEVKFGDGAPSINVVREDVLEVQEVVEMVYSRKKKLEGNMATMMAKTVLQNTTAFNAAAAEHVTLTETECTGQEGRIRLLEKLIVMIDRLSRSGDTPNVSPNGASVNDKDYITLLKNLTEEEGPQLVALNTLVEEAFREGAFNFALLGEGDSDTKFKRAYTHIIQNISANIPSTDQSASSDTTDNAFVTVYDINSEEGKKIMKNLVGVAGHFNAALLGTVYSKLIVCKESFIQGQWQLNTFSTGEGREDKLTMKDIEDTYKDIKDSSDSREFSDGVRRIRLPGNKTGYRSRPCEPSHKTGVMVNEERFRLMLHDVELNGGALFLDAKSPENTYELLLASTSDIFGELISKEIAEVLEFLSMLYTGCSLREDVQATQIYMGGNKGTGMGSGKGVYLDTFGKDGSLLSKRCHELMAEMDIFISAALKICLPRLYTHKINGPIHHSKTSKTLSWQQYGFSLSFFSNKLHLDYMDIDLSSREFEKSFGAHYDRDKIGNRVTYETDTRRSAGEVEEWLATHEGVMNQPLPNVHPGPPGATLTYVSRKGGEGSGALKDKHLPARLFHTPGFGVTQRLPKQSGVVWINSAAVAHQTLAHDLSLVKDGGEKAAAKRLATLLETHTTSVADYYHRLQAVKNQCPLQSCCAKEDLHCTLNGGKTVYKNFEPVNALRGQEEKNILLNFNNESEKNRVVVFSEKMKEDGRVKHVQHVAVEDGFGGVEVLKAASLEKWPRKATKR</sequence>
<evidence type="ECO:0000313" key="1">
    <source>
        <dbReference type="EMBL" id="GMH61843.1"/>
    </source>
</evidence>
<organism evidence="1 2">
    <name type="scientific">Triparma retinervis</name>
    <dbReference type="NCBI Taxonomy" id="2557542"/>
    <lineage>
        <taxon>Eukaryota</taxon>
        <taxon>Sar</taxon>
        <taxon>Stramenopiles</taxon>
        <taxon>Ochrophyta</taxon>
        <taxon>Bolidophyceae</taxon>
        <taxon>Parmales</taxon>
        <taxon>Triparmaceae</taxon>
        <taxon>Triparma</taxon>
    </lineage>
</organism>
<keyword evidence="2" id="KW-1185">Reference proteome</keyword>
<protein>
    <submittedName>
        <fullName evidence="1">Uncharacterized protein</fullName>
    </submittedName>
</protein>
<comment type="caution">
    <text evidence="1">The sequence shown here is derived from an EMBL/GenBank/DDBJ whole genome shotgun (WGS) entry which is preliminary data.</text>
</comment>
<name>A0A9W7E4A9_9STRA</name>
<dbReference type="OrthoDB" id="10404910at2759"/>
<evidence type="ECO:0000313" key="2">
    <source>
        <dbReference type="Proteomes" id="UP001165082"/>
    </source>
</evidence>
<dbReference type="AlphaFoldDB" id="A0A9W7E4A9"/>